<proteinExistence type="predicted"/>
<evidence type="ECO:0000256" key="6">
    <source>
        <dbReference type="ARBA" id="ARBA00023004"/>
    </source>
</evidence>
<dbReference type="RefSeq" id="WP_105059994.1">
    <property type="nucleotide sequence ID" value="NZ_MSCJ01000001.1"/>
</dbReference>
<dbReference type="FunFam" id="2.102.10.10:FF:000002">
    <property type="entry name" value="Nitrite reductase [NAD(P)H] small subunit"/>
    <property type="match status" value="1"/>
</dbReference>
<keyword evidence="5" id="KW-0560">Oxidoreductase</keyword>
<dbReference type="GO" id="GO:0009344">
    <property type="term" value="C:nitrite reductase complex [NAD(P)H]"/>
    <property type="evidence" value="ECO:0007669"/>
    <property type="project" value="TreeGrafter"/>
</dbReference>
<keyword evidence="2" id="KW-0963">Cytoplasm</keyword>
<comment type="subcellular location">
    <subcellularLocation>
        <location evidence="1">Cytoplasm</location>
    </subcellularLocation>
</comment>
<dbReference type="EC" id="1.7.1.15" evidence="13"/>
<dbReference type="Pfam" id="PF13806">
    <property type="entry name" value="Rieske_2"/>
    <property type="match status" value="1"/>
</dbReference>
<evidence type="ECO:0000256" key="10">
    <source>
        <dbReference type="ARBA" id="ARBA00050150"/>
    </source>
</evidence>
<dbReference type="NCBIfam" id="NF007066">
    <property type="entry name" value="PRK09511.1"/>
    <property type="match status" value="1"/>
</dbReference>
<dbReference type="OrthoDB" id="516687at2"/>
<evidence type="ECO:0000256" key="5">
    <source>
        <dbReference type="ARBA" id="ARBA00023002"/>
    </source>
</evidence>
<comment type="function">
    <text evidence="11">Required for activity of the reductase.</text>
</comment>
<dbReference type="PANTHER" id="PTHR40562:SF1">
    <property type="entry name" value="NITRITE REDUCTASE (NADH) SMALL SUBUNIT"/>
    <property type="match status" value="1"/>
</dbReference>
<dbReference type="InterPro" id="IPR017941">
    <property type="entry name" value="Rieske_2Fe-2S"/>
</dbReference>
<reference evidence="16 17" key="1">
    <citation type="submission" date="2016-12" db="EMBL/GenBank/DDBJ databases">
        <title>Diversity of luminous bacteria.</title>
        <authorList>
            <person name="Yoshizawa S."/>
            <person name="Kogure K."/>
        </authorList>
    </citation>
    <scope>NUCLEOTIDE SEQUENCE [LARGE SCALE GENOMIC DNA]</scope>
    <source>
        <strain evidence="16 17">LC1-200</strain>
    </source>
</reference>
<keyword evidence="3" id="KW-0001">2Fe-2S</keyword>
<evidence type="ECO:0000256" key="8">
    <source>
        <dbReference type="ARBA" id="ARBA00023027"/>
    </source>
</evidence>
<organism evidence="16 17">
    <name type="scientific">Photobacterium angustum</name>
    <dbReference type="NCBI Taxonomy" id="661"/>
    <lineage>
        <taxon>Bacteria</taxon>
        <taxon>Pseudomonadati</taxon>
        <taxon>Pseudomonadota</taxon>
        <taxon>Gammaproteobacteria</taxon>
        <taxon>Vibrionales</taxon>
        <taxon>Vibrionaceae</taxon>
        <taxon>Photobacterium</taxon>
    </lineage>
</organism>
<dbReference type="CDD" id="cd03529">
    <property type="entry name" value="Rieske_NirD"/>
    <property type="match status" value="1"/>
</dbReference>
<dbReference type="AlphaFoldDB" id="A0A2S7VX14"/>
<dbReference type="InterPro" id="IPR012748">
    <property type="entry name" value="Rieske-like_NirD"/>
</dbReference>
<dbReference type="Proteomes" id="UP000238730">
    <property type="component" value="Unassembled WGS sequence"/>
</dbReference>
<keyword evidence="4" id="KW-0479">Metal-binding</keyword>
<evidence type="ECO:0000313" key="17">
    <source>
        <dbReference type="Proteomes" id="UP000238730"/>
    </source>
</evidence>
<dbReference type="SUPFAM" id="SSF50022">
    <property type="entry name" value="ISP domain"/>
    <property type="match status" value="1"/>
</dbReference>
<comment type="catalytic activity">
    <reaction evidence="10">
        <text>NH4(+) + 3 NAD(+) + 2 H2O = nitrite + 3 NADH + 5 H(+)</text>
        <dbReference type="Rhea" id="RHEA:24628"/>
        <dbReference type="ChEBI" id="CHEBI:15377"/>
        <dbReference type="ChEBI" id="CHEBI:15378"/>
        <dbReference type="ChEBI" id="CHEBI:16301"/>
        <dbReference type="ChEBI" id="CHEBI:28938"/>
        <dbReference type="ChEBI" id="CHEBI:57540"/>
        <dbReference type="ChEBI" id="CHEBI:57945"/>
        <dbReference type="EC" id="1.7.1.15"/>
    </reaction>
</comment>
<evidence type="ECO:0000256" key="11">
    <source>
        <dbReference type="ARBA" id="ARBA00059104"/>
    </source>
</evidence>
<sequence>MSSWNTACQLDDLIPGTGVCALIEDKQVAIFRPDHSEQVFAINNMDPFSKSNVLSRGLICQHQDELWVASPLKKQRFSLRDGRCLENSAMNIESYKVKIKDGNVLVQL</sequence>
<dbReference type="GO" id="GO:0051537">
    <property type="term" value="F:2 iron, 2 sulfur cluster binding"/>
    <property type="evidence" value="ECO:0007669"/>
    <property type="project" value="UniProtKB-KW"/>
</dbReference>
<evidence type="ECO:0000313" key="16">
    <source>
        <dbReference type="EMBL" id="PQJ66652.1"/>
    </source>
</evidence>
<gene>
    <name evidence="16" type="primary">nirD</name>
    <name evidence="16" type="ORF">BTO08_04025</name>
</gene>
<comment type="subunit">
    <text evidence="12">Associates with NirB.</text>
</comment>
<dbReference type="GO" id="GO:0106316">
    <property type="term" value="F:nitrite reductase (NADH) activity"/>
    <property type="evidence" value="ECO:0007669"/>
    <property type="project" value="UniProtKB-EC"/>
</dbReference>
<protein>
    <recommendedName>
        <fullName evidence="14">Nitrite reductase (NADH) small subunit</fullName>
        <ecNumber evidence="13">1.7.1.15</ecNumber>
    </recommendedName>
</protein>
<keyword evidence="7" id="KW-0411">Iron-sulfur</keyword>
<dbReference type="EMBL" id="MSCJ01000001">
    <property type="protein sequence ID" value="PQJ66652.1"/>
    <property type="molecule type" value="Genomic_DNA"/>
</dbReference>
<evidence type="ECO:0000256" key="12">
    <source>
        <dbReference type="ARBA" id="ARBA00065371"/>
    </source>
</evidence>
<evidence type="ECO:0000259" key="15">
    <source>
        <dbReference type="PROSITE" id="PS51296"/>
    </source>
</evidence>
<dbReference type="Gene3D" id="2.102.10.10">
    <property type="entry name" value="Rieske [2Fe-2S] iron-sulphur domain"/>
    <property type="match status" value="1"/>
</dbReference>
<comment type="caution">
    <text evidence="16">The sequence shown here is derived from an EMBL/GenBank/DDBJ whole genome shotgun (WGS) entry which is preliminary data.</text>
</comment>
<evidence type="ECO:0000256" key="9">
    <source>
        <dbReference type="ARBA" id="ARBA00023063"/>
    </source>
</evidence>
<evidence type="ECO:0000256" key="1">
    <source>
        <dbReference type="ARBA" id="ARBA00004496"/>
    </source>
</evidence>
<evidence type="ECO:0000256" key="7">
    <source>
        <dbReference type="ARBA" id="ARBA00023014"/>
    </source>
</evidence>
<dbReference type="GO" id="GO:0005737">
    <property type="term" value="C:cytoplasm"/>
    <property type="evidence" value="ECO:0007669"/>
    <property type="project" value="UniProtKB-SubCell"/>
</dbReference>
<evidence type="ECO:0000256" key="2">
    <source>
        <dbReference type="ARBA" id="ARBA00022490"/>
    </source>
</evidence>
<keyword evidence="8" id="KW-0520">NAD</keyword>
<evidence type="ECO:0000256" key="13">
    <source>
        <dbReference type="ARBA" id="ARBA00066506"/>
    </source>
</evidence>
<dbReference type="PANTHER" id="PTHR40562">
    <property type="match status" value="1"/>
</dbReference>
<dbReference type="InterPro" id="IPR017881">
    <property type="entry name" value="NirD"/>
</dbReference>
<dbReference type="PROSITE" id="PS51296">
    <property type="entry name" value="RIESKE"/>
    <property type="match status" value="1"/>
</dbReference>
<accession>A0A2S7VX14</accession>
<keyword evidence="9" id="KW-0534">Nitrate assimilation</keyword>
<feature type="domain" description="Rieske" evidence="15">
    <location>
        <begin position="5"/>
        <end position="106"/>
    </location>
</feature>
<dbReference type="PROSITE" id="PS51300">
    <property type="entry name" value="NIRD"/>
    <property type="match status" value="1"/>
</dbReference>
<evidence type="ECO:0000256" key="3">
    <source>
        <dbReference type="ARBA" id="ARBA00022714"/>
    </source>
</evidence>
<keyword evidence="6" id="KW-0408">Iron</keyword>
<name>A0A2S7VX14_PHOAN</name>
<dbReference type="NCBIfam" id="TIGR02378">
    <property type="entry name" value="nirD_assim_sml"/>
    <property type="match status" value="1"/>
</dbReference>
<dbReference type="InterPro" id="IPR036922">
    <property type="entry name" value="Rieske_2Fe-2S_sf"/>
</dbReference>
<dbReference type="GO" id="GO:0042128">
    <property type="term" value="P:nitrate assimilation"/>
    <property type="evidence" value="ECO:0007669"/>
    <property type="project" value="UniProtKB-KW"/>
</dbReference>
<dbReference type="GO" id="GO:0046872">
    <property type="term" value="F:metal ion binding"/>
    <property type="evidence" value="ECO:0007669"/>
    <property type="project" value="UniProtKB-KW"/>
</dbReference>
<evidence type="ECO:0000256" key="14">
    <source>
        <dbReference type="ARBA" id="ARBA00072071"/>
    </source>
</evidence>
<evidence type="ECO:0000256" key="4">
    <source>
        <dbReference type="ARBA" id="ARBA00022723"/>
    </source>
</evidence>